<reference evidence="1 2" key="1">
    <citation type="journal article" date="2008" name="Proc. Natl. Acad. Sci. U.S.A.">
        <title>Niche adaptation and genome expansion in the chlorophyll d-producing cyanobacterium Acaryochloris marina.</title>
        <authorList>
            <person name="Swingley W.D."/>
            <person name="Chen M."/>
            <person name="Cheung P.C."/>
            <person name="Conrad A.L."/>
            <person name="Dejesa L.C."/>
            <person name="Hao J."/>
            <person name="Honchak B.M."/>
            <person name="Karbach L.E."/>
            <person name="Kurdoglu A."/>
            <person name="Lahiri S."/>
            <person name="Mastrian S.D."/>
            <person name="Miyashita H."/>
            <person name="Page L."/>
            <person name="Ramakrishna P."/>
            <person name="Satoh S."/>
            <person name="Sattley W.M."/>
            <person name="Shimada Y."/>
            <person name="Taylor H.L."/>
            <person name="Tomo T."/>
            <person name="Tsuchiya T."/>
            <person name="Wang Z.T."/>
            <person name="Raymond J."/>
            <person name="Mimuro M."/>
            <person name="Blankenship R.E."/>
            <person name="Touchman J.W."/>
        </authorList>
    </citation>
    <scope>NUCLEOTIDE SEQUENCE [LARGE SCALE GENOMIC DNA]</scope>
    <source>
        <strain evidence="2">MBIC 11017</strain>
        <plasmid evidence="2">Plasmid pREB8</plasmid>
    </source>
</reference>
<accession>A8ZQU7</accession>
<dbReference type="HOGENOM" id="CLU_3338816_0_0_3"/>
<protein>
    <submittedName>
        <fullName evidence="1">Uncharacterized protein</fullName>
    </submittedName>
</protein>
<gene>
    <name evidence="1" type="ordered locus">AM1_H0033</name>
</gene>
<sequence>MDIFDPEKAYVAACDKGRSWSNQLVTWKKIVSYSNPW</sequence>
<keyword evidence="2" id="KW-1185">Reference proteome</keyword>
<organism evidence="1 2">
    <name type="scientific">Acaryochloris marina (strain MBIC 11017)</name>
    <dbReference type="NCBI Taxonomy" id="329726"/>
    <lineage>
        <taxon>Bacteria</taxon>
        <taxon>Bacillati</taxon>
        <taxon>Cyanobacteriota</taxon>
        <taxon>Cyanophyceae</taxon>
        <taxon>Acaryochloridales</taxon>
        <taxon>Acaryochloridaceae</taxon>
        <taxon>Acaryochloris</taxon>
    </lineage>
</organism>
<geneLocation type="plasmid" evidence="1 2">
    <name>pREB8</name>
</geneLocation>
<dbReference type="EMBL" id="CP000845">
    <property type="protein sequence ID" value="ABW33383.1"/>
    <property type="molecule type" value="Genomic_DNA"/>
</dbReference>
<evidence type="ECO:0000313" key="2">
    <source>
        <dbReference type="Proteomes" id="UP000000268"/>
    </source>
</evidence>
<dbReference type="Proteomes" id="UP000000268">
    <property type="component" value="Plasmid pREB8"/>
</dbReference>
<evidence type="ECO:0000313" key="1">
    <source>
        <dbReference type="EMBL" id="ABW33383.1"/>
    </source>
</evidence>
<dbReference type="AlphaFoldDB" id="A8ZQU7"/>
<name>A8ZQU7_ACAM1</name>
<keyword evidence="1" id="KW-0614">Plasmid</keyword>
<dbReference type="KEGG" id="amr:AM1_H0033"/>
<proteinExistence type="predicted"/>